<proteinExistence type="inferred from homology"/>
<dbReference type="SUPFAM" id="SSF53756">
    <property type="entry name" value="UDP-Glycosyltransferase/glycogen phosphorylase"/>
    <property type="match status" value="1"/>
</dbReference>
<evidence type="ECO:0000256" key="3">
    <source>
        <dbReference type="ARBA" id="ARBA00022679"/>
    </source>
</evidence>
<dbReference type="Pfam" id="PF00201">
    <property type="entry name" value="UDPGT"/>
    <property type="match status" value="1"/>
</dbReference>
<reference evidence="5" key="1">
    <citation type="journal article" date="2008" name="Nature">
        <title>The amphioxus genome and the evolution of the chordate karyotype.</title>
        <authorList>
            <consortium name="US DOE Joint Genome Institute (JGI-PGF)"/>
            <person name="Putnam N.H."/>
            <person name="Butts T."/>
            <person name="Ferrier D.E.K."/>
            <person name="Furlong R.F."/>
            <person name="Hellsten U."/>
            <person name="Kawashima T."/>
            <person name="Robinson-Rechavi M."/>
            <person name="Shoguchi E."/>
            <person name="Terry A."/>
            <person name="Yu J.-K."/>
            <person name="Benito-Gutierrez E.L."/>
            <person name="Dubchak I."/>
            <person name="Garcia-Fernandez J."/>
            <person name="Gibson-Brown J.J."/>
            <person name="Grigoriev I.V."/>
            <person name="Horton A.C."/>
            <person name="de Jong P.J."/>
            <person name="Jurka J."/>
            <person name="Kapitonov V.V."/>
            <person name="Kohara Y."/>
            <person name="Kuroki Y."/>
            <person name="Lindquist E."/>
            <person name="Lucas S."/>
            <person name="Osoegawa K."/>
            <person name="Pennacchio L.A."/>
            <person name="Salamov A.A."/>
            <person name="Satou Y."/>
            <person name="Sauka-Spengler T."/>
            <person name="Schmutz J."/>
            <person name="Shin-I T."/>
            <person name="Toyoda A."/>
            <person name="Bronner-Fraser M."/>
            <person name="Fujiyama A."/>
            <person name="Holland L.Z."/>
            <person name="Holland P.W.H."/>
            <person name="Satoh N."/>
            <person name="Rokhsar D.S."/>
        </authorList>
    </citation>
    <scope>NUCLEOTIDE SEQUENCE [LARGE SCALE GENOMIC DNA]</scope>
    <source>
        <strain evidence="5">S238N-H82</strain>
        <tissue evidence="5">Testes</tissue>
    </source>
</reference>
<dbReference type="FunFam" id="3.40.50.2000:FF:000050">
    <property type="entry name" value="UDP-glucuronosyltransferase"/>
    <property type="match status" value="1"/>
</dbReference>
<evidence type="ECO:0000256" key="2">
    <source>
        <dbReference type="ARBA" id="ARBA00022676"/>
    </source>
</evidence>
<keyword evidence="2" id="KW-0328">Glycosyltransferase</keyword>
<dbReference type="InParanoid" id="C3Z828"/>
<dbReference type="CDD" id="cd03784">
    <property type="entry name" value="GT1_Gtf-like"/>
    <property type="match status" value="1"/>
</dbReference>
<dbReference type="InterPro" id="IPR014729">
    <property type="entry name" value="Rossmann-like_a/b/a_fold"/>
</dbReference>
<dbReference type="Gene3D" id="3.40.50.620">
    <property type="entry name" value="HUPs"/>
    <property type="match status" value="1"/>
</dbReference>
<dbReference type="Gene3D" id="3.40.50.2000">
    <property type="entry name" value="Glycogen Phosphorylase B"/>
    <property type="match status" value="1"/>
</dbReference>
<dbReference type="eggNOG" id="KOG2803">
    <property type="taxonomic scope" value="Eukaryota"/>
</dbReference>
<evidence type="ECO:0000256" key="4">
    <source>
        <dbReference type="SAM" id="MobiDB-lite"/>
    </source>
</evidence>
<dbReference type="eggNOG" id="KOG1192">
    <property type="taxonomic scope" value="Eukaryota"/>
</dbReference>
<dbReference type="GO" id="GO:0008194">
    <property type="term" value="F:UDP-glycosyltransferase activity"/>
    <property type="evidence" value="ECO:0007669"/>
    <property type="project" value="InterPro"/>
</dbReference>
<keyword evidence="3" id="KW-0808">Transferase</keyword>
<evidence type="ECO:0000256" key="1">
    <source>
        <dbReference type="ARBA" id="ARBA00009995"/>
    </source>
</evidence>
<feature type="region of interest" description="Disordered" evidence="4">
    <location>
        <begin position="202"/>
        <end position="239"/>
    </location>
</feature>
<evidence type="ECO:0000313" key="5">
    <source>
        <dbReference type="EMBL" id="EEN51342.1"/>
    </source>
</evidence>
<evidence type="ECO:0008006" key="6">
    <source>
        <dbReference type="Google" id="ProtNLM"/>
    </source>
</evidence>
<name>C3Z828_BRAFL</name>
<sequence length="331" mass="36641">MMNKHITVFRDDTIAPALFDKGWGNGIMINNDDDYNVLMADISAQGHQDLEDFMQSSGNDGVIVVSFGSIVKTMSKEKREMFAAVFARLRQKVVWRYPESMGEKPPGLGNNTKLISWLPQNDLLAHSKTRAFVNHAGLNGVYESLYHGVPMVCFPLFGDHPGNAARVVARGLGISLDFSTVTSDQLYKAVLHVLTNSSSRRTRARRSGCTVTSPRHSRSWPSGGKNPPSNLGECPSSRPAPGAAAEPYYRLNGAPFRSDLFSCSGDPVGLGKYKQIDSGNDMTTTKIIERIIRNRLHFEARNKAKEEKEMRAFEALQKQVKSGQKMIEESS</sequence>
<dbReference type="PANTHER" id="PTHR48043:SF145">
    <property type="entry name" value="FI06409P-RELATED"/>
    <property type="match status" value="1"/>
</dbReference>
<accession>C3Z828</accession>
<organism>
    <name type="scientific">Branchiostoma floridae</name>
    <name type="common">Florida lancelet</name>
    <name type="synonym">Amphioxus</name>
    <dbReference type="NCBI Taxonomy" id="7739"/>
    <lineage>
        <taxon>Eukaryota</taxon>
        <taxon>Metazoa</taxon>
        <taxon>Chordata</taxon>
        <taxon>Cephalochordata</taxon>
        <taxon>Leptocardii</taxon>
        <taxon>Amphioxiformes</taxon>
        <taxon>Branchiostomatidae</taxon>
        <taxon>Branchiostoma</taxon>
    </lineage>
</organism>
<dbReference type="PANTHER" id="PTHR48043">
    <property type="entry name" value="EG:EG0003.4 PROTEIN-RELATED"/>
    <property type="match status" value="1"/>
</dbReference>
<dbReference type="InterPro" id="IPR050271">
    <property type="entry name" value="UDP-glycosyltransferase"/>
</dbReference>
<dbReference type="AlphaFoldDB" id="C3Z828"/>
<comment type="similarity">
    <text evidence="1">Belongs to the UDP-glycosyltransferase family.</text>
</comment>
<protein>
    <recommendedName>
        <fullName evidence="6">Glucuronosyltransferase</fullName>
    </recommendedName>
</protein>
<gene>
    <name evidence="5" type="ORF">BRAFLDRAFT_87567</name>
</gene>
<dbReference type="InterPro" id="IPR002213">
    <property type="entry name" value="UDP_glucos_trans"/>
</dbReference>
<dbReference type="EMBL" id="GG666592">
    <property type="protein sequence ID" value="EEN51342.1"/>
    <property type="molecule type" value="Genomic_DNA"/>
</dbReference>